<reference evidence="1" key="1">
    <citation type="submission" date="2017-05" db="UniProtKB">
        <authorList>
            <consortium name="EnsemblMetazoa"/>
        </authorList>
    </citation>
    <scope>IDENTIFICATION</scope>
</reference>
<protein>
    <submittedName>
        <fullName evidence="1">Uncharacterized protein</fullName>
    </submittedName>
</protein>
<dbReference type="EnsemblMetazoa" id="Aqu2.1.02418_001">
    <property type="protein sequence ID" value="Aqu2.1.02418_001"/>
    <property type="gene ID" value="Aqu2.1.02418"/>
</dbReference>
<sequence>LMHRYTTVRGIGDWSRERITTTLTIRVCVKYIHSHAFSLTLCYFNGGRAESTVHFCGTIVLVWKLNTDR</sequence>
<dbReference type="InParanoid" id="A0A1X7SJX7"/>
<proteinExistence type="predicted"/>
<dbReference type="AlphaFoldDB" id="A0A1X7SJX7"/>
<organism evidence="1">
    <name type="scientific">Amphimedon queenslandica</name>
    <name type="common">Sponge</name>
    <dbReference type="NCBI Taxonomy" id="400682"/>
    <lineage>
        <taxon>Eukaryota</taxon>
        <taxon>Metazoa</taxon>
        <taxon>Porifera</taxon>
        <taxon>Demospongiae</taxon>
        <taxon>Heteroscleromorpha</taxon>
        <taxon>Haplosclerida</taxon>
        <taxon>Niphatidae</taxon>
        <taxon>Amphimedon</taxon>
    </lineage>
</organism>
<evidence type="ECO:0000313" key="1">
    <source>
        <dbReference type="EnsemblMetazoa" id="Aqu2.1.02418_001"/>
    </source>
</evidence>
<name>A0A1X7SJX7_AMPQE</name>
<accession>A0A1X7SJX7</accession>